<sequence length="322" mass="36046">MENYKINVLVTGGAGFIGSHIVDLLVKENKYKVYSLDNYATFRGKAPKDRMNPMVHYIRGDIRNLAALSKIFKKVRPRYVFHTAALARIQPSIKDPHLYLEVNSKGTLNLLTVARESGVKRIVYSASSSAYGRNKIPYKEDMNPDPLNPYAKTKLDGEQWMVIFSELFGLESVSLRYFNVYGPRNTYAGPYTTVITRFLHLYQHKSPMTIVGSGKQTRDYTHVTDVAKANYLAALSKKVGKGEVINIGCGERYSVNKIAELVGGAKLNVLLKNGSAKFVPARPGEAAHTLADHRKAKKLLGWKPQVKFSDGVSELRKLYKLS</sequence>
<dbReference type="PANTHER" id="PTHR43000">
    <property type="entry name" value="DTDP-D-GLUCOSE 4,6-DEHYDRATASE-RELATED"/>
    <property type="match status" value="1"/>
</dbReference>
<evidence type="ECO:0000313" key="3">
    <source>
        <dbReference type="EMBL" id="KKT41601.1"/>
    </source>
</evidence>
<evidence type="ECO:0000313" key="4">
    <source>
        <dbReference type="Proteomes" id="UP000034736"/>
    </source>
</evidence>
<protein>
    <submittedName>
        <fullName evidence="3">NAD-dependent epimerase/dehydratase</fullName>
    </submittedName>
</protein>
<evidence type="ECO:0000256" key="1">
    <source>
        <dbReference type="ARBA" id="ARBA00007637"/>
    </source>
</evidence>
<dbReference type="InterPro" id="IPR036291">
    <property type="entry name" value="NAD(P)-bd_dom_sf"/>
</dbReference>
<dbReference type="Pfam" id="PF01370">
    <property type="entry name" value="Epimerase"/>
    <property type="match status" value="1"/>
</dbReference>
<gene>
    <name evidence="3" type="ORF">UW30_C0006G0028</name>
</gene>
<dbReference type="EMBL" id="LCHU01000006">
    <property type="protein sequence ID" value="KKT41601.1"/>
    <property type="molecule type" value="Genomic_DNA"/>
</dbReference>
<dbReference type="SUPFAM" id="SSF51735">
    <property type="entry name" value="NAD(P)-binding Rossmann-fold domains"/>
    <property type="match status" value="1"/>
</dbReference>
<dbReference type="InterPro" id="IPR001509">
    <property type="entry name" value="Epimerase_deHydtase"/>
</dbReference>
<dbReference type="Gene3D" id="3.40.50.720">
    <property type="entry name" value="NAD(P)-binding Rossmann-like Domain"/>
    <property type="match status" value="1"/>
</dbReference>
<name>A0A0G1H2K6_9BACT</name>
<comment type="similarity">
    <text evidence="1">Belongs to the NAD(P)-dependent epimerase/dehydratase family.</text>
</comment>
<proteinExistence type="inferred from homology"/>
<evidence type="ECO:0000259" key="2">
    <source>
        <dbReference type="Pfam" id="PF01370"/>
    </source>
</evidence>
<feature type="domain" description="NAD-dependent epimerase/dehydratase" evidence="2">
    <location>
        <begin position="8"/>
        <end position="248"/>
    </location>
</feature>
<comment type="caution">
    <text evidence="3">The sequence shown here is derived from an EMBL/GenBank/DDBJ whole genome shotgun (WGS) entry which is preliminary data.</text>
</comment>
<organism evidence="3 4">
    <name type="scientific">Candidatus Giovannonibacteria bacterium GW2011_GWA2_44_13b</name>
    <dbReference type="NCBI Taxonomy" id="1618647"/>
    <lineage>
        <taxon>Bacteria</taxon>
        <taxon>Candidatus Giovannoniibacteriota</taxon>
    </lineage>
</organism>
<dbReference type="AlphaFoldDB" id="A0A0G1H2K6"/>
<dbReference type="Gene3D" id="3.90.25.10">
    <property type="entry name" value="UDP-galactose 4-epimerase, domain 1"/>
    <property type="match status" value="1"/>
</dbReference>
<dbReference type="Proteomes" id="UP000034736">
    <property type="component" value="Unassembled WGS sequence"/>
</dbReference>
<accession>A0A0G1H2K6</accession>
<dbReference type="PATRIC" id="fig|1618647.3.peg.347"/>
<reference evidence="3 4" key="1">
    <citation type="journal article" date="2015" name="Nature">
        <title>rRNA introns, odd ribosomes, and small enigmatic genomes across a large radiation of phyla.</title>
        <authorList>
            <person name="Brown C.T."/>
            <person name="Hug L.A."/>
            <person name="Thomas B.C."/>
            <person name="Sharon I."/>
            <person name="Castelle C.J."/>
            <person name="Singh A."/>
            <person name="Wilkins M.J."/>
            <person name="Williams K.H."/>
            <person name="Banfield J.F."/>
        </authorList>
    </citation>
    <scope>NUCLEOTIDE SEQUENCE [LARGE SCALE GENOMIC DNA]</scope>
</reference>
<dbReference type="STRING" id="1618647.UW30_C0006G0028"/>